<comment type="subcellular location">
    <subcellularLocation>
        <location evidence="1">Membrane</location>
        <topology evidence="1">Multi-pass membrane protein</topology>
    </subcellularLocation>
</comment>
<dbReference type="PANTHER" id="PTHR11537">
    <property type="entry name" value="VOLTAGE-GATED POTASSIUM CHANNEL"/>
    <property type="match status" value="1"/>
</dbReference>
<keyword evidence="7 10" id="KW-0407">Ion channel</keyword>
<keyword evidence="2" id="KW-0813">Transport</keyword>
<evidence type="ECO:0000256" key="7">
    <source>
        <dbReference type="ARBA" id="ARBA00023303"/>
    </source>
</evidence>
<dbReference type="GO" id="GO:0001508">
    <property type="term" value="P:action potential"/>
    <property type="evidence" value="ECO:0007669"/>
    <property type="project" value="TreeGrafter"/>
</dbReference>
<dbReference type="SUPFAM" id="SSF81324">
    <property type="entry name" value="Voltage-gated potassium channels"/>
    <property type="match status" value="1"/>
</dbReference>
<evidence type="ECO:0000256" key="5">
    <source>
        <dbReference type="ARBA" id="ARBA00023065"/>
    </source>
</evidence>
<proteinExistence type="predicted"/>
<dbReference type="InterPro" id="IPR013099">
    <property type="entry name" value="K_chnl_dom"/>
</dbReference>
<feature type="transmembrane region" description="Helical" evidence="8">
    <location>
        <begin position="65"/>
        <end position="84"/>
    </location>
</feature>
<keyword evidence="3 8" id="KW-0812">Transmembrane</keyword>
<evidence type="ECO:0000256" key="3">
    <source>
        <dbReference type="ARBA" id="ARBA00022692"/>
    </source>
</evidence>
<dbReference type="AlphaFoldDB" id="A0A2G8SVM6"/>
<dbReference type="GO" id="GO:0005249">
    <property type="term" value="F:voltage-gated potassium channel activity"/>
    <property type="evidence" value="ECO:0007669"/>
    <property type="project" value="InterPro"/>
</dbReference>
<keyword evidence="4 8" id="KW-1133">Transmembrane helix</keyword>
<accession>A0A2G8SVM6</accession>
<gene>
    <name evidence="10" type="ORF">CR103_21435</name>
</gene>
<evidence type="ECO:0000256" key="2">
    <source>
        <dbReference type="ARBA" id="ARBA00022448"/>
    </source>
</evidence>
<dbReference type="Gene3D" id="1.20.120.350">
    <property type="entry name" value="Voltage-gated potassium channels. Chain C"/>
    <property type="match status" value="1"/>
</dbReference>
<dbReference type="RefSeq" id="WP_099917935.1">
    <property type="nucleotide sequence ID" value="NZ_BMHS01000054.1"/>
</dbReference>
<evidence type="ECO:0000256" key="1">
    <source>
        <dbReference type="ARBA" id="ARBA00004141"/>
    </source>
</evidence>
<sequence>MENNGEQNQPAPGGRNIAFALSRNRLQLLRRISEVLETPMALLGLAWFCLMVVDLTRGLGTTGAHITTLIWVVFIVDFAIRLTLAPRKLAYVKKNWLTVIALLLPALRALRFARVLRSLARLRGLPLVRILASINRSMRALGETMQRRGFGYVMSITLVVTLAGAAGMLHFEGRPGVANGIVDFWSALWWTGMMMTTMGSDYWPRTGEGRLLCMLLAIYAFAVFGYVTGTIATYFIGRDHEADADSATLQALRELQAEVARLRIEVTSFQDRGAP</sequence>
<dbReference type="Pfam" id="PF07885">
    <property type="entry name" value="Ion_trans_2"/>
    <property type="match status" value="1"/>
</dbReference>
<dbReference type="InterPro" id="IPR027359">
    <property type="entry name" value="Volt_channel_dom_sf"/>
</dbReference>
<evidence type="ECO:0000259" key="9">
    <source>
        <dbReference type="Pfam" id="PF07885"/>
    </source>
</evidence>
<evidence type="ECO:0000313" key="10">
    <source>
        <dbReference type="EMBL" id="PIL37814.1"/>
    </source>
</evidence>
<keyword evidence="6 8" id="KW-0472">Membrane</keyword>
<feature type="transmembrane region" description="Helical" evidence="8">
    <location>
        <begin position="177"/>
        <end position="199"/>
    </location>
</feature>
<comment type="caution">
    <text evidence="10">The sequence shown here is derived from an EMBL/GenBank/DDBJ whole genome shotgun (WGS) entry which is preliminary data.</text>
</comment>
<evidence type="ECO:0000256" key="6">
    <source>
        <dbReference type="ARBA" id="ARBA00023136"/>
    </source>
</evidence>
<feature type="transmembrane region" description="Helical" evidence="8">
    <location>
        <begin position="150"/>
        <end position="171"/>
    </location>
</feature>
<feature type="domain" description="Potassium channel" evidence="9">
    <location>
        <begin position="157"/>
        <end position="235"/>
    </location>
</feature>
<evidence type="ECO:0000256" key="4">
    <source>
        <dbReference type="ARBA" id="ARBA00022989"/>
    </source>
</evidence>
<name>A0A2G8SVM6_9BURK</name>
<dbReference type="Gene3D" id="1.10.287.70">
    <property type="match status" value="1"/>
</dbReference>
<organism evidence="10 11">
    <name type="scientific">Massilia psychrophila</name>
    <dbReference type="NCBI Taxonomy" id="1603353"/>
    <lineage>
        <taxon>Bacteria</taxon>
        <taxon>Pseudomonadati</taxon>
        <taxon>Pseudomonadota</taxon>
        <taxon>Betaproteobacteria</taxon>
        <taxon>Burkholderiales</taxon>
        <taxon>Oxalobacteraceae</taxon>
        <taxon>Telluria group</taxon>
        <taxon>Massilia</taxon>
    </lineage>
</organism>
<reference evidence="10 11" key="1">
    <citation type="submission" date="2017-10" db="EMBL/GenBank/DDBJ databases">
        <title>Massilia psychrophilum sp. nov., a novel purple-pigmented bacterium isolated from Tianshan glacier, Xinjiang Municipality, China.</title>
        <authorList>
            <person name="Wang H."/>
        </authorList>
    </citation>
    <scope>NUCLEOTIDE SEQUENCE [LARGE SCALE GENOMIC DNA]</scope>
    <source>
        <strain evidence="10 11">JCM 30813</strain>
    </source>
</reference>
<protein>
    <submittedName>
        <fullName evidence="10">Potassium channel protein</fullName>
    </submittedName>
</protein>
<dbReference type="OrthoDB" id="9799090at2"/>
<feature type="transmembrane region" description="Helical" evidence="8">
    <location>
        <begin position="35"/>
        <end position="53"/>
    </location>
</feature>
<dbReference type="EMBL" id="PDOB01000069">
    <property type="protein sequence ID" value="PIL37814.1"/>
    <property type="molecule type" value="Genomic_DNA"/>
</dbReference>
<keyword evidence="11" id="KW-1185">Reference proteome</keyword>
<dbReference type="InterPro" id="IPR028325">
    <property type="entry name" value="VG_K_chnl"/>
</dbReference>
<evidence type="ECO:0000313" key="11">
    <source>
        <dbReference type="Proteomes" id="UP000228593"/>
    </source>
</evidence>
<keyword evidence="5" id="KW-0406">Ion transport</keyword>
<feature type="transmembrane region" description="Helical" evidence="8">
    <location>
        <begin position="211"/>
        <end position="236"/>
    </location>
</feature>
<dbReference type="Proteomes" id="UP000228593">
    <property type="component" value="Unassembled WGS sequence"/>
</dbReference>
<dbReference type="PANTHER" id="PTHR11537:SF254">
    <property type="entry name" value="POTASSIUM VOLTAGE-GATED CHANNEL PROTEIN SHAB"/>
    <property type="match status" value="1"/>
</dbReference>
<evidence type="ECO:0000256" key="8">
    <source>
        <dbReference type="SAM" id="Phobius"/>
    </source>
</evidence>
<dbReference type="GO" id="GO:0008076">
    <property type="term" value="C:voltage-gated potassium channel complex"/>
    <property type="evidence" value="ECO:0007669"/>
    <property type="project" value="InterPro"/>
</dbReference>